<feature type="compositionally biased region" description="Polar residues" evidence="2">
    <location>
        <begin position="440"/>
        <end position="458"/>
    </location>
</feature>
<feature type="domain" description="DUF4378" evidence="3">
    <location>
        <begin position="660"/>
        <end position="811"/>
    </location>
</feature>
<feature type="compositionally biased region" description="Pro residues" evidence="2">
    <location>
        <begin position="384"/>
        <end position="398"/>
    </location>
</feature>
<gene>
    <name evidence="5" type="ORF">B296_00055837</name>
</gene>
<evidence type="ECO:0000313" key="5">
    <source>
        <dbReference type="EMBL" id="RRT44250.1"/>
    </source>
</evidence>
<dbReference type="InterPro" id="IPR025486">
    <property type="entry name" value="DUF4378"/>
</dbReference>
<name>A0A426XY07_ENSVE</name>
<evidence type="ECO:0000313" key="6">
    <source>
        <dbReference type="Proteomes" id="UP000287651"/>
    </source>
</evidence>
<evidence type="ECO:0000256" key="2">
    <source>
        <dbReference type="SAM" id="MobiDB-lite"/>
    </source>
</evidence>
<reference evidence="5 6" key="1">
    <citation type="journal article" date="2014" name="Agronomy (Basel)">
        <title>A Draft Genome Sequence for Ensete ventricosum, the Drought-Tolerant Tree Against Hunger.</title>
        <authorList>
            <person name="Harrison J."/>
            <person name="Moore K.A."/>
            <person name="Paszkiewicz K."/>
            <person name="Jones T."/>
            <person name="Grant M."/>
            <person name="Ambacheew D."/>
            <person name="Muzemil S."/>
            <person name="Studholme D.J."/>
        </authorList>
    </citation>
    <scope>NUCLEOTIDE SEQUENCE [LARGE SCALE GENOMIC DNA]</scope>
</reference>
<dbReference type="InterPro" id="IPR032795">
    <property type="entry name" value="DUF3741-assoc"/>
</dbReference>
<organism evidence="5 6">
    <name type="scientific">Ensete ventricosum</name>
    <name type="common">Abyssinian banana</name>
    <name type="synonym">Musa ensete</name>
    <dbReference type="NCBI Taxonomy" id="4639"/>
    <lineage>
        <taxon>Eukaryota</taxon>
        <taxon>Viridiplantae</taxon>
        <taxon>Streptophyta</taxon>
        <taxon>Embryophyta</taxon>
        <taxon>Tracheophyta</taxon>
        <taxon>Spermatophyta</taxon>
        <taxon>Magnoliopsida</taxon>
        <taxon>Liliopsida</taxon>
        <taxon>Zingiberales</taxon>
        <taxon>Musaceae</taxon>
        <taxon>Ensete</taxon>
    </lineage>
</organism>
<feature type="coiled-coil region" evidence="1">
    <location>
        <begin position="322"/>
        <end position="349"/>
    </location>
</feature>
<accession>A0A426XY07</accession>
<dbReference type="InterPro" id="IPR033334">
    <property type="entry name" value="LNG1/2"/>
</dbReference>
<proteinExistence type="predicted"/>
<dbReference type="Proteomes" id="UP000287651">
    <property type="component" value="Unassembled WGS sequence"/>
</dbReference>
<feature type="compositionally biased region" description="Polar residues" evidence="2">
    <location>
        <begin position="183"/>
        <end position="196"/>
    </location>
</feature>
<feature type="region of interest" description="Disordered" evidence="2">
    <location>
        <begin position="1"/>
        <end position="209"/>
    </location>
</feature>
<sequence>MEEAQYSSPFPDQSLPGAEGSTRPPSLRVTHERKPEGRLSALPLARIPSPNATSSLRRGRGRLPLRPRYYQTDDRQQRRGPFLAPPDWPLNMRDAVKASGSALPKERSRASSAAFAKKRHPSPSPERHSPAEIPSIPYPRPVFEVTDEARSSWKLREAPPLSLDSRAMANAKGKLHRREIRTASPTASPSNHSDSSMAADESERQRRGPSVVARLMGLEALPDPASAFEGESDRLVLRRSASESRVPRDPSYYQFLDVGSFPKAPPVDTSHLGDIRISDAKKSKSPARNPLLPPLQRKRFFDADDFFPVAKRWVLLPGELEKRNLMRGMDEAARDLETLKQILEALQLKGLLHSKPPDYRINGGRDHIDDHLTDVSPIVVIEPAPTPPQRPLSEPRPPLLRRHGNGRRNAAAETAAQPVRRNRTVDRIPTGSKISPVRQRPSNAIESGKSRSPSQRISTVDPRKTPPNRLGPSPLAGRPPPNLRPKQEVVSKPRIRSPVPEDVSATTSLLEVSLRLRFFGYPASITSWAEDHRAGRQLLERCDRLLHCIAAFTAAEQDAEAVEQNPSLAVSVEQNPSLAVSVEQNPSLAVAVEQKPSLPVAAEQQPSPVSILDSSLLGEGNSPGSPVSKRSIDFEGDQLAELEVETTECNLTAEDDDDDYAYVAKVLRTFEIHGDSPDVYALLEKHRRSPSGPSEAARLHRRLVFDAVTEILEQKRGATRPPWEAIARPGSLFYTTAEVVGSASMLLLPEVLAELQWIREQAPADDLNDATCWAVRRDLVRESLDGWARPAAEVADAVIHIERQIFKDLVADTIRHLADAHCAAAKPRRLKLVC</sequence>
<dbReference type="GO" id="GO:0051513">
    <property type="term" value="P:regulation of monopolar cell growth"/>
    <property type="evidence" value="ECO:0007669"/>
    <property type="project" value="InterPro"/>
</dbReference>
<evidence type="ECO:0000259" key="3">
    <source>
        <dbReference type="Pfam" id="PF14309"/>
    </source>
</evidence>
<dbReference type="AlphaFoldDB" id="A0A426XY07"/>
<evidence type="ECO:0008006" key="7">
    <source>
        <dbReference type="Google" id="ProtNLM"/>
    </source>
</evidence>
<dbReference type="PANTHER" id="PTHR31680:SF12">
    <property type="entry name" value="OS11G0587300 PROTEIN"/>
    <property type="match status" value="1"/>
</dbReference>
<dbReference type="Pfam" id="PF14383">
    <property type="entry name" value="VARLMGL"/>
    <property type="match status" value="1"/>
</dbReference>
<comment type="caution">
    <text evidence="5">The sequence shown here is derived from an EMBL/GenBank/DDBJ whole genome shotgun (WGS) entry which is preliminary data.</text>
</comment>
<evidence type="ECO:0000259" key="4">
    <source>
        <dbReference type="Pfam" id="PF14383"/>
    </source>
</evidence>
<keyword evidence="1" id="KW-0175">Coiled coil</keyword>
<evidence type="ECO:0000256" key="1">
    <source>
        <dbReference type="SAM" id="Coils"/>
    </source>
</evidence>
<feature type="compositionally biased region" description="Polar residues" evidence="2">
    <location>
        <begin position="1"/>
        <end position="11"/>
    </location>
</feature>
<feature type="domain" description="DUF3741" evidence="4">
    <location>
        <begin position="199"/>
        <end position="223"/>
    </location>
</feature>
<dbReference type="EMBL" id="AMZH03016587">
    <property type="protein sequence ID" value="RRT44250.1"/>
    <property type="molecule type" value="Genomic_DNA"/>
</dbReference>
<feature type="compositionally biased region" description="Basic and acidic residues" evidence="2">
    <location>
        <begin position="147"/>
        <end position="157"/>
    </location>
</feature>
<dbReference type="Pfam" id="PF14309">
    <property type="entry name" value="DUF4378"/>
    <property type="match status" value="1"/>
</dbReference>
<feature type="region of interest" description="Disordered" evidence="2">
    <location>
        <begin position="381"/>
        <end position="499"/>
    </location>
</feature>
<dbReference type="PANTHER" id="PTHR31680">
    <property type="entry name" value="LONGIFOLIA PROTEIN"/>
    <property type="match status" value="1"/>
</dbReference>
<protein>
    <recommendedName>
        <fullName evidence="7">DUF4378 domain-containing protein</fullName>
    </recommendedName>
</protein>
<feature type="region of interest" description="Disordered" evidence="2">
    <location>
        <begin position="611"/>
        <end position="630"/>
    </location>
</feature>